<dbReference type="Gene3D" id="3.40.720.10">
    <property type="entry name" value="Alkaline Phosphatase, subunit A"/>
    <property type="match status" value="1"/>
</dbReference>
<evidence type="ECO:0000256" key="1">
    <source>
        <dbReference type="ARBA" id="ARBA00008779"/>
    </source>
</evidence>
<dbReference type="PROSITE" id="PS50118">
    <property type="entry name" value="HMG_BOX_2"/>
    <property type="match status" value="1"/>
</dbReference>
<dbReference type="RefSeq" id="WP_322607615.1">
    <property type="nucleotide sequence ID" value="NZ_JARVCO010000004.1"/>
</dbReference>
<dbReference type="InterPro" id="IPR050738">
    <property type="entry name" value="Sulfatase"/>
</dbReference>
<dbReference type="InterPro" id="IPR009071">
    <property type="entry name" value="HMG_box_dom"/>
</dbReference>
<keyword evidence="3" id="KW-0378">Hydrolase</keyword>
<keyword evidence="4" id="KW-0106">Calcium</keyword>
<keyword evidence="8" id="KW-1185">Reference proteome</keyword>
<dbReference type="InterPro" id="IPR017850">
    <property type="entry name" value="Alkaline_phosphatase_core_sf"/>
</dbReference>
<sequence>MKRIILFLVLSCLAAAARKPNIVLLFSDDAGYADFGFNGSRHFKTPCLDELVTQGVKLNQFYVSAAVCGPSRAGLLTGMYQQKLGFEENNVPGYMSPNGTTGDDMGLQPGVPTVGNYLQERGYKTAVFGKWHQGNADRFHPLKRGFDEFVGFRGGARSFYAYKEGDDFRPEDRLEWGLGTFKEPEYYLTDVLADEAIKFMERNREHPFFVYVSFNAVHTPIQPDPKDAELFSALEGKRRKLAQLTWSMDRAIGRILDALDAMGLRENTLIVFANDNGGPTDASTSSNWPLSGCKATHLEGGIRVPGIVVWKGKLAAGVEYDKPLSTLDLLPTFINAAGGDACGIEGLDGVDMMPYLTGENQGRPHQTLYWKKENRGTIRDGDWKLLRFPDRPAELYNIEADPSERNNLAAEYPKKVAELYKKLFAWECTLERPKFMLKRLYEEKAMERLDQFRKQYP</sequence>
<dbReference type="InterPro" id="IPR000917">
    <property type="entry name" value="Sulfatase_N"/>
</dbReference>
<feature type="signal peptide" evidence="5">
    <location>
        <begin position="1"/>
        <end position="17"/>
    </location>
</feature>
<dbReference type="PANTHER" id="PTHR42693:SF53">
    <property type="entry name" value="ENDO-4-O-SULFATASE"/>
    <property type="match status" value="1"/>
</dbReference>
<dbReference type="SUPFAM" id="SSF53649">
    <property type="entry name" value="Alkaline phosphatase-like"/>
    <property type="match status" value="1"/>
</dbReference>
<dbReference type="Gene3D" id="3.30.1120.10">
    <property type="match status" value="1"/>
</dbReference>
<comment type="caution">
    <text evidence="7">The sequence shown here is derived from an EMBL/GenBank/DDBJ whole genome shotgun (WGS) entry which is preliminary data.</text>
</comment>
<evidence type="ECO:0000313" key="8">
    <source>
        <dbReference type="Proteomes" id="UP001290861"/>
    </source>
</evidence>
<organism evidence="7 8">
    <name type="scientific">Pontiella agarivorans</name>
    <dbReference type="NCBI Taxonomy" id="3038953"/>
    <lineage>
        <taxon>Bacteria</taxon>
        <taxon>Pseudomonadati</taxon>
        <taxon>Kiritimatiellota</taxon>
        <taxon>Kiritimatiellia</taxon>
        <taxon>Kiritimatiellales</taxon>
        <taxon>Pontiellaceae</taxon>
        <taxon>Pontiella</taxon>
    </lineage>
</organism>
<evidence type="ECO:0000259" key="6">
    <source>
        <dbReference type="PROSITE" id="PS50118"/>
    </source>
</evidence>
<evidence type="ECO:0000256" key="5">
    <source>
        <dbReference type="SAM" id="SignalP"/>
    </source>
</evidence>
<dbReference type="InterPro" id="IPR024607">
    <property type="entry name" value="Sulfatase_CS"/>
</dbReference>
<name>A0ABU5MUF0_9BACT</name>
<proteinExistence type="inferred from homology"/>
<dbReference type="EMBL" id="JARVCO010000004">
    <property type="protein sequence ID" value="MDZ8117813.1"/>
    <property type="molecule type" value="Genomic_DNA"/>
</dbReference>
<feature type="domain" description="HMG box" evidence="6">
    <location>
        <begin position="389"/>
        <end position="457"/>
    </location>
</feature>
<feature type="chain" id="PRO_5046551526" evidence="5">
    <location>
        <begin position="18"/>
        <end position="457"/>
    </location>
</feature>
<gene>
    <name evidence="7" type="ORF">P9H32_04175</name>
</gene>
<evidence type="ECO:0000256" key="2">
    <source>
        <dbReference type="ARBA" id="ARBA00022723"/>
    </source>
</evidence>
<evidence type="ECO:0000313" key="7">
    <source>
        <dbReference type="EMBL" id="MDZ8117813.1"/>
    </source>
</evidence>
<dbReference type="PROSITE" id="PS00523">
    <property type="entry name" value="SULFATASE_1"/>
    <property type="match status" value="1"/>
</dbReference>
<accession>A0ABU5MUF0</accession>
<reference evidence="7 8" key="1">
    <citation type="journal article" date="2024" name="Appl. Environ. Microbiol.">
        <title>Pontiella agarivorans sp. nov., a novel marine anaerobic bacterium capable of degrading macroalgal polysaccharides and fixing nitrogen.</title>
        <authorList>
            <person name="Liu N."/>
            <person name="Kivenson V."/>
            <person name="Peng X."/>
            <person name="Cui Z."/>
            <person name="Lankiewicz T.S."/>
            <person name="Gosselin K.M."/>
            <person name="English C.J."/>
            <person name="Blair E.M."/>
            <person name="O'Malley M.A."/>
            <person name="Valentine D.L."/>
        </authorList>
    </citation>
    <scope>NUCLEOTIDE SEQUENCE [LARGE SCALE GENOMIC DNA]</scope>
    <source>
        <strain evidence="7 8">NLcol2</strain>
    </source>
</reference>
<dbReference type="Proteomes" id="UP001290861">
    <property type="component" value="Unassembled WGS sequence"/>
</dbReference>
<dbReference type="PANTHER" id="PTHR42693">
    <property type="entry name" value="ARYLSULFATASE FAMILY MEMBER"/>
    <property type="match status" value="1"/>
</dbReference>
<evidence type="ECO:0000256" key="3">
    <source>
        <dbReference type="ARBA" id="ARBA00022801"/>
    </source>
</evidence>
<protein>
    <submittedName>
        <fullName evidence="7">Sulfatase-like hydrolase/transferase</fullName>
    </submittedName>
</protein>
<dbReference type="Pfam" id="PF00884">
    <property type="entry name" value="Sulfatase"/>
    <property type="match status" value="1"/>
</dbReference>
<evidence type="ECO:0000256" key="4">
    <source>
        <dbReference type="ARBA" id="ARBA00022837"/>
    </source>
</evidence>
<keyword evidence="5" id="KW-0732">Signal</keyword>
<keyword evidence="2" id="KW-0479">Metal-binding</keyword>
<comment type="similarity">
    <text evidence="1">Belongs to the sulfatase family.</text>
</comment>